<feature type="region of interest" description="Disordered" evidence="1">
    <location>
        <begin position="199"/>
        <end position="223"/>
    </location>
</feature>
<proteinExistence type="predicted"/>
<dbReference type="AlphaFoldDB" id="A0A3L6PTH3"/>
<comment type="caution">
    <text evidence="2">The sequence shown here is derived from an EMBL/GenBank/DDBJ whole genome shotgun (WGS) entry which is preliminary data.</text>
</comment>
<evidence type="ECO:0000313" key="2">
    <source>
        <dbReference type="EMBL" id="RLM62137.1"/>
    </source>
</evidence>
<dbReference type="EMBL" id="PQIB02000016">
    <property type="protein sequence ID" value="RLM62137.1"/>
    <property type="molecule type" value="Genomic_DNA"/>
</dbReference>
<keyword evidence="3" id="KW-1185">Reference proteome</keyword>
<protein>
    <submittedName>
        <fullName evidence="2">Retrotransposon protein, putative, Ty3-gypsy sub-class</fullName>
    </submittedName>
</protein>
<feature type="compositionally biased region" description="Basic and acidic residues" evidence="1">
    <location>
        <begin position="204"/>
        <end position="219"/>
    </location>
</feature>
<name>A0A3L6PTH3_PANMI</name>
<accession>A0A3L6PTH3</accession>
<organism evidence="2 3">
    <name type="scientific">Panicum miliaceum</name>
    <name type="common">Proso millet</name>
    <name type="synonym">Broomcorn millet</name>
    <dbReference type="NCBI Taxonomy" id="4540"/>
    <lineage>
        <taxon>Eukaryota</taxon>
        <taxon>Viridiplantae</taxon>
        <taxon>Streptophyta</taxon>
        <taxon>Embryophyta</taxon>
        <taxon>Tracheophyta</taxon>
        <taxon>Spermatophyta</taxon>
        <taxon>Magnoliopsida</taxon>
        <taxon>Liliopsida</taxon>
        <taxon>Poales</taxon>
        <taxon>Poaceae</taxon>
        <taxon>PACMAD clade</taxon>
        <taxon>Panicoideae</taxon>
        <taxon>Panicodae</taxon>
        <taxon>Paniceae</taxon>
        <taxon>Panicinae</taxon>
        <taxon>Panicum</taxon>
        <taxon>Panicum sect. Panicum</taxon>
    </lineage>
</organism>
<gene>
    <name evidence="2" type="ORF">C2845_PM14G08670</name>
</gene>
<feature type="region of interest" description="Disordered" evidence="1">
    <location>
        <begin position="108"/>
        <end position="166"/>
    </location>
</feature>
<reference evidence="3" key="1">
    <citation type="journal article" date="2019" name="Nat. Commun.">
        <title>The genome of broomcorn millet.</title>
        <authorList>
            <person name="Zou C."/>
            <person name="Miki D."/>
            <person name="Li D."/>
            <person name="Tang Q."/>
            <person name="Xiao L."/>
            <person name="Rajput S."/>
            <person name="Deng P."/>
            <person name="Jia W."/>
            <person name="Huang R."/>
            <person name="Zhang M."/>
            <person name="Sun Y."/>
            <person name="Hu J."/>
            <person name="Fu X."/>
            <person name="Schnable P.S."/>
            <person name="Li F."/>
            <person name="Zhang H."/>
            <person name="Feng B."/>
            <person name="Zhu X."/>
            <person name="Liu R."/>
            <person name="Schnable J.C."/>
            <person name="Zhu J.-K."/>
            <person name="Zhang H."/>
        </authorList>
    </citation>
    <scope>NUCLEOTIDE SEQUENCE [LARGE SCALE GENOMIC DNA]</scope>
</reference>
<feature type="compositionally biased region" description="Basic and acidic residues" evidence="1">
    <location>
        <begin position="125"/>
        <end position="135"/>
    </location>
</feature>
<dbReference type="Proteomes" id="UP000275267">
    <property type="component" value="Unassembled WGS sequence"/>
</dbReference>
<sequence length="275" mass="31473">MVAEISQERRGSGLLREIRDGGADCRVEERCGCRGLRCGREQGAAALQGKGRWGGREGRIMGGAQRAGARGARDSERLASKNIYRNFRRNRPNTVVELRDMMQRWAGQEDEENKRLPKRNNSKCNNDHLSDKGQRDYSGSSRKRKPDDEVEVVERNPRGKRLRNQQDQYEKILHKQCLMHPKTKHTLFQCITLRKSINVPLPDQDGKEKKKEDDERDKSGAQGFQDPINVVNVIFGGDNDFPTKHAQKLTLREIQSVEPAIHQSLRYNKVSISFP</sequence>
<evidence type="ECO:0000313" key="3">
    <source>
        <dbReference type="Proteomes" id="UP000275267"/>
    </source>
</evidence>
<evidence type="ECO:0000256" key="1">
    <source>
        <dbReference type="SAM" id="MobiDB-lite"/>
    </source>
</evidence>